<reference evidence="7" key="2">
    <citation type="journal article" date="2021" name="PeerJ">
        <title>Extensive microbial diversity within the chicken gut microbiome revealed by metagenomics and culture.</title>
        <authorList>
            <person name="Gilroy R."/>
            <person name="Ravi A."/>
            <person name="Getino M."/>
            <person name="Pursley I."/>
            <person name="Horton D.L."/>
            <person name="Alikhan N.F."/>
            <person name="Baker D."/>
            <person name="Gharbi K."/>
            <person name="Hall N."/>
            <person name="Watson M."/>
            <person name="Adriaenssens E.M."/>
            <person name="Foster-Nyarko E."/>
            <person name="Jarju S."/>
            <person name="Secka A."/>
            <person name="Antonio M."/>
            <person name="Oren A."/>
            <person name="Chaudhuri R.R."/>
            <person name="La Ragione R."/>
            <person name="Hildebrand F."/>
            <person name="Pallen M.J."/>
        </authorList>
    </citation>
    <scope>NUCLEOTIDE SEQUENCE</scope>
    <source>
        <strain evidence="7">B2-22910</strain>
    </source>
</reference>
<keyword evidence="4" id="KW-0255">Endonuclease</keyword>
<organism evidence="7 8">
    <name type="scientific">Candidatus Cryptobacteroides faecavium</name>
    <dbReference type="NCBI Taxonomy" id="2840762"/>
    <lineage>
        <taxon>Bacteria</taxon>
        <taxon>Pseudomonadati</taxon>
        <taxon>Bacteroidota</taxon>
        <taxon>Bacteroidia</taxon>
        <taxon>Bacteroidales</taxon>
        <taxon>Candidatus Cryptobacteroides</taxon>
    </lineage>
</organism>
<evidence type="ECO:0000256" key="5">
    <source>
        <dbReference type="SAM" id="MobiDB-lite"/>
    </source>
</evidence>
<dbReference type="NCBIfam" id="TIGR00619">
    <property type="entry name" value="sbcd"/>
    <property type="match status" value="1"/>
</dbReference>
<dbReference type="Gene3D" id="3.60.21.10">
    <property type="match status" value="1"/>
</dbReference>
<keyword evidence="2 4" id="KW-0378">Hydrolase</keyword>
<feature type="compositionally biased region" description="Polar residues" evidence="5">
    <location>
        <begin position="381"/>
        <end position="395"/>
    </location>
</feature>
<reference evidence="7" key="1">
    <citation type="submission" date="2020-10" db="EMBL/GenBank/DDBJ databases">
        <authorList>
            <person name="Gilroy R."/>
        </authorList>
    </citation>
    <scope>NUCLEOTIDE SEQUENCE</scope>
    <source>
        <strain evidence="7">B2-22910</strain>
    </source>
</reference>
<dbReference type="GO" id="GO:0008408">
    <property type="term" value="F:3'-5' exonuclease activity"/>
    <property type="evidence" value="ECO:0007669"/>
    <property type="project" value="InterPro"/>
</dbReference>
<keyword evidence="1 4" id="KW-0540">Nuclease</keyword>
<dbReference type="InterPro" id="IPR029052">
    <property type="entry name" value="Metallo-depent_PP-like"/>
</dbReference>
<evidence type="ECO:0000256" key="2">
    <source>
        <dbReference type="ARBA" id="ARBA00022801"/>
    </source>
</evidence>
<evidence type="ECO:0000313" key="7">
    <source>
        <dbReference type="EMBL" id="MBO8470467.1"/>
    </source>
</evidence>
<sequence>MRILHTADLHLGQTFHSYDRTAEQGRCLESIEKAIADSRPDAYLISGDVYHTAAPGTAAQEMFIRHLMNVHKASPRTRVVVTAGNHDSSRIEITDPLWNLVGVTVIGSIQRNMAEGEDNPEYHRELFGRHIITAGDEEAPAGYVVALPYCHPGNFPSVEEGLPREERGKRLIRMMLEEVSRRNTSGLPVVLMAHTAVRKTTGADPDAFGQDLEIIGGIDMVDPEIFGQGYDYVALGHIHYPQDITGRIRYSGSPLPVSFDEDYRHSITLADIEKHGAVPIIREIPTVNVMPVITIPEQEHPGPRGWADAGEVRSVPWKEALEALENFPADRPGYLRLNVTDDGTIPAEARDIAAKTAAGRCLKAKFCLVNRVKKDTGQAGGTSSRTQLSAAQLGT</sequence>
<comment type="similarity">
    <text evidence="4">Belongs to the SbcD family.</text>
</comment>
<keyword evidence="4" id="KW-0233">DNA recombination</keyword>
<dbReference type="AlphaFoldDB" id="A0A9D9ID72"/>
<dbReference type="SUPFAM" id="SSF56300">
    <property type="entry name" value="Metallo-dependent phosphatases"/>
    <property type="match status" value="1"/>
</dbReference>
<evidence type="ECO:0000256" key="1">
    <source>
        <dbReference type="ARBA" id="ARBA00022722"/>
    </source>
</evidence>
<evidence type="ECO:0000259" key="6">
    <source>
        <dbReference type="Pfam" id="PF00149"/>
    </source>
</evidence>
<comment type="subunit">
    <text evidence="4">Heterodimer of SbcC and SbcD.</text>
</comment>
<comment type="function">
    <text evidence="4">SbcCD cleaves DNA hairpin structures. These structures can inhibit DNA replication and are intermediates in certain DNA recombination reactions. The complex acts as a 3'-&gt;5' double strand exonuclease that can open hairpins. It also has a 5' single-strand endonuclease activity.</text>
</comment>
<keyword evidence="3 4" id="KW-0269">Exonuclease</keyword>
<dbReference type="InterPro" id="IPR050535">
    <property type="entry name" value="DNA_Repair-Maintenance_Comp"/>
</dbReference>
<dbReference type="EMBL" id="JADIMB010000021">
    <property type="protein sequence ID" value="MBO8470467.1"/>
    <property type="molecule type" value="Genomic_DNA"/>
</dbReference>
<dbReference type="GO" id="GO:0004519">
    <property type="term" value="F:endonuclease activity"/>
    <property type="evidence" value="ECO:0007669"/>
    <property type="project" value="UniProtKB-KW"/>
</dbReference>
<protein>
    <recommendedName>
        <fullName evidence="4">Nuclease SbcCD subunit D</fullName>
    </recommendedName>
</protein>
<gene>
    <name evidence="4 7" type="primary">sbcD</name>
    <name evidence="7" type="ORF">IAB82_01585</name>
</gene>
<evidence type="ECO:0000313" key="8">
    <source>
        <dbReference type="Proteomes" id="UP000823603"/>
    </source>
</evidence>
<dbReference type="PANTHER" id="PTHR30337">
    <property type="entry name" value="COMPONENT OF ATP-DEPENDENT DSDNA EXONUCLEASE"/>
    <property type="match status" value="1"/>
</dbReference>
<dbReference type="InterPro" id="IPR004843">
    <property type="entry name" value="Calcineurin-like_PHP"/>
</dbReference>
<dbReference type="InterPro" id="IPR041796">
    <property type="entry name" value="Mre11_N"/>
</dbReference>
<proteinExistence type="inferred from homology"/>
<comment type="caution">
    <text evidence="7">The sequence shown here is derived from an EMBL/GenBank/DDBJ whole genome shotgun (WGS) entry which is preliminary data.</text>
</comment>
<feature type="region of interest" description="Disordered" evidence="5">
    <location>
        <begin position="375"/>
        <end position="395"/>
    </location>
</feature>
<dbReference type="Pfam" id="PF00149">
    <property type="entry name" value="Metallophos"/>
    <property type="match status" value="1"/>
</dbReference>
<evidence type="ECO:0000256" key="3">
    <source>
        <dbReference type="ARBA" id="ARBA00022839"/>
    </source>
</evidence>
<dbReference type="CDD" id="cd00840">
    <property type="entry name" value="MPP_Mre11_N"/>
    <property type="match status" value="1"/>
</dbReference>
<name>A0A9D9ID72_9BACT</name>
<dbReference type="GO" id="GO:0006260">
    <property type="term" value="P:DNA replication"/>
    <property type="evidence" value="ECO:0007669"/>
    <property type="project" value="UniProtKB-KW"/>
</dbReference>
<dbReference type="PANTHER" id="PTHR30337:SF0">
    <property type="entry name" value="NUCLEASE SBCCD SUBUNIT D"/>
    <property type="match status" value="1"/>
</dbReference>
<evidence type="ECO:0000256" key="4">
    <source>
        <dbReference type="RuleBase" id="RU363069"/>
    </source>
</evidence>
<feature type="non-terminal residue" evidence="7">
    <location>
        <position position="395"/>
    </location>
</feature>
<keyword evidence="4" id="KW-0235">DNA replication</keyword>
<dbReference type="GO" id="GO:0006310">
    <property type="term" value="P:DNA recombination"/>
    <property type="evidence" value="ECO:0007669"/>
    <property type="project" value="UniProtKB-KW"/>
</dbReference>
<dbReference type="Proteomes" id="UP000823603">
    <property type="component" value="Unassembled WGS sequence"/>
</dbReference>
<feature type="domain" description="Calcineurin-like phosphoesterase" evidence="6">
    <location>
        <begin position="1"/>
        <end position="241"/>
    </location>
</feature>
<accession>A0A9D9ID72</accession>
<dbReference type="InterPro" id="IPR004593">
    <property type="entry name" value="SbcD"/>
</dbReference>